<comment type="catalytic activity">
    <reaction evidence="1">
        <text>ATP + protein L-histidine = ADP + protein N-phospho-L-histidine.</text>
        <dbReference type="EC" id="2.7.13.3"/>
    </reaction>
</comment>
<evidence type="ECO:0000256" key="2">
    <source>
        <dbReference type="ARBA" id="ARBA00004236"/>
    </source>
</evidence>
<dbReference type="PANTHER" id="PTHR45436">
    <property type="entry name" value="SENSOR HISTIDINE KINASE YKOH"/>
    <property type="match status" value="1"/>
</dbReference>
<evidence type="ECO:0000256" key="10">
    <source>
        <dbReference type="ARBA" id="ARBA00023136"/>
    </source>
</evidence>
<dbReference type="Gene3D" id="3.30.565.10">
    <property type="entry name" value="Histidine kinase-like ATPase, C-terminal domain"/>
    <property type="match status" value="1"/>
</dbReference>
<reference evidence="14 15" key="1">
    <citation type="submission" date="2022-08" db="EMBL/GenBank/DDBJ databases">
        <title>novel species in genus Aeromicrobium.</title>
        <authorList>
            <person name="Ye L."/>
        </authorList>
    </citation>
    <scope>NUCLEOTIDE SEQUENCE [LARGE SCALE GENOMIC DNA]</scope>
    <source>
        <strain evidence="15">zg-Y1379</strain>
    </source>
</reference>
<dbReference type="InterPro" id="IPR050428">
    <property type="entry name" value="TCS_sensor_his_kinase"/>
</dbReference>
<keyword evidence="5" id="KW-0808">Transferase</keyword>
<dbReference type="InterPro" id="IPR005467">
    <property type="entry name" value="His_kinase_dom"/>
</dbReference>
<dbReference type="Proteomes" id="UP001316184">
    <property type="component" value="Chromosome"/>
</dbReference>
<dbReference type="Pfam" id="PF00672">
    <property type="entry name" value="HAMP"/>
    <property type="match status" value="1"/>
</dbReference>
<evidence type="ECO:0000259" key="13">
    <source>
        <dbReference type="PROSITE" id="PS50885"/>
    </source>
</evidence>
<keyword evidence="4" id="KW-0597">Phosphoprotein</keyword>
<dbReference type="SUPFAM" id="SSF158472">
    <property type="entry name" value="HAMP domain-like"/>
    <property type="match status" value="1"/>
</dbReference>
<dbReference type="SMART" id="SM00388">
    <property type="entry name" value="HisKA"/>
    <property type="match status" value="1"/>
</dbReference>
<keyword evidence="15" id="KW-1185">Reference proteome</keyword>
<dbReference type="InterPro" id="IPR003594">
    <property type="entry name" value="HATPase_dom"/>
</dbReference>
<dbReference type="Gene3D" id="6.10.340.10">
    <property type="match status" value="1"/>
</dbReference>
<dbReference type="InterPro" id="IPR004358">
    <property type="entry name" value="Sig_transdc_His_kin-like_C"/>
</dbReference>
<dbReference type="CDD" id="cd06225">
    <property type="entry name" value="HAMP"/>
    <property type="match status" value="1"/>
</dbReference>
<protein>
    <recommendedName>
        <fullName evidence="3">histidine kinase</fullName>
        <ecNumber evidence="3">2.7.13.3</ecNumber>
    </recommendedName>
</protein>
<evidence type="ECO:0000256" key="3">
    <source>
        <dbReference type="ARBA" id="ARBA00012438"/>
    </source>
</evidence>
<dbReference type="SUPFAM" id="SSF47384">
    <property type="entry name" value="Homodimeric domain of signal transducing histidine kinase"/>
    <property type="match status" value="1"/>
</dbReference>
<dbReference type="GO" id="GO:0016301">
    <property type="term" value="F:kinase activity"/>
    <property type="evidence" value="ECO:0007669"/>
    <property type="project" value="UniProtKB-KW"/>
</dbReference>
<feature type="domain" description="HAMP" evidence="13">
    <location>
        <begin position="171"/>
        <end position="224"/>
    </location>
</feature>
<dbReference type="PANTHER" id="PTHR45436:SF5">
    <property type="entry name" value="SENSOR HISTIDINE KINASE TRCS"/>
    <property type="match status" value="1"/>
</dbReference>
<comment type="subcellular location">
    <subcellularLocation>
        <location evidence="2">Cell membrane</location>
    </subcellularLocation>
</comment>
<dbReference type="InterPro" id="IPR003660">
    <property type="entry name" value="HAMP_dom"/>
</dbReference>
<dbReference type="InterPro" id="IPR036097">
    <property type="entry name" value="HisK_dim/P_sf"/>
</dbReference>
<accession>A0ABY5M5D3</accession>
<dbReference type="PROSITE" id="PS50885">
    <property type="entry name" value="HAMP"/>
    <property type="match status" value="1"/>
</dbReference>
<evidence type="ECO:0000256" key="1">
    <source>
        <dbReference type="ARBA" id="ARBA00000085"/>
    </source>
</evidence>
<dbReference type="EMBL" id="CP102173">
    <property type="protein sequence ID" value="UUP12264.1"/>
    <property type="molecule type" value="Genomic_DNA"/>
</dbReference>
<evidence type="ECO:0000256" key="9">
    <source>
        <dbReference type="ARBA" id="ARBA00023012"/>
    </source>
</evidence>
<feature type="transmembrane region" description="Helical" evidence="11">
    <location>
        <begin position="150"/>
        <end position="170"/>
    </location>
</feature>
<evidence type="ECO:0000256" key="6">
    <source>
        <dbReference type="ARBA" id="ARBA00022692"/>
    </source>
</evidence>
<evidence type="ECO:0000256" key="8">
    <source>
        <dbReference type="ARBA" id="ARBA00022989"/>
    </source>
</evidence>
<dbReference type="EC" id="2.7.13.3" evidence="3"/>
<dbReference type="InterPro" id="IPR036890">
    <property type="entry name" value="HATPase_C_sf"/>
</dbReference>
<feature type="transmembrane region" description="Helical" evidence="11">
    <location>
        <begin position="21"/>
        <end position="42"/>
    </location>
</feature>
<dbReference type="SUPFAM" id="SSF55874">
    <property type="entry name" value="ATPase domain of HSP90 chaperone/DNA topoisomerase II/histidine kinase"/>
    <property type="match status" value="1"/>
</dbReference>
<dbReference type="CDD" id="cd00075">
    <property type="entry name" value="HATPase"/>
    <property type="match status" value="1"/>
</dbReference>
<evidence type="ECO:0000256" key="4">
    <source>
        <dbReference type="ARBA" id="ARBA00022553"/>
    </source>
</evidence>
<feature type="domain" description="Histidine kinase" evidence="12">
    <location>
        <begin position="232"/>
        <end position="442"/>
    </location>
</feature>
<evidence type="ECO:0000313" key="14">
    <source>
        <dbReference type="EMBL" id="UUP12264.1"/>
    </source>
</evidence>
<evidence type="ECO:0000256" key="11">
    <source>
        <dbReference type="SAM" id="Phobius"/>
    </source>
</evidence>
<evidence type="ECO:0000256" key="7">
    <source>
        <dbReference type="ARBA" id="ARBA00022777"/>
    </source>
</evidence>
<dbReference type="SMART" id="SM00304">
    <property type="entry name" value="HAMP"/>
    <property type="match status" value="1"/>
</dbReference>
<keyword evidence="9" id="KW-0902">Two-component regulatory system</keyword>
<name>A0ABY5M5D3_9ACTN</name>
<dbReference type="PRINTS" id="PR00344">
    <property type="entry name" value="BCTRLSENSOR"/>
</dbReference>
<sequence>MAELGRGLAIRLRSLRARVTIGAVVVVAVALALGAIAFRSALAHSLRADAENSAEIRVQALAEEVMRQGPEVITRLDDEAAQLVDADGTVLAQSEEAEGETLPRREDPTEVVVDDEPALVVSEDLDDGREILLAFSIEDDEQVSGAVGRLLLVAIPVLVALVAATVWFVVGRALAPVSRIRKEVDAIGADRLDRRVPEGGSGDEIARLAGTMNRMLARLDDSQQAQRRFVSDASHELRSPLATLRQHAELARSHPEVTSAEELSDVVLEEGRRMQAIVEAMLLLARLDEGAPRGAEPVDLDDLMIAEATRLRTTSPRILVDGSAIGAARVAGDARLLGQLIRNLVDNAVRHAAGRVALGVAEVDGTAVLTVDDDGAGIPEAEWDRVFERFVRLDEARAREAGGSGLGLAIVRAIARAHDGQVHVEASPSGGARFVVTLPAAA</sequence>
<keyword evidence="7 14" id="KW-0418">Kinase</keyword>
<gene>
    <name evidence="14" type="ORF">NQV15_10370</name>
</gene>
<organism evidence="14 15">
    <name type="scientific">Aeromicrobium wangtongii</name>
    <dbReference type="NCBI Taxonomy" id="2969247"/>
    <lineage>
        <taxon>Bacteria</taxon>
        <taxon>Bacillati</taxon>
        <taxon>Actinomycetota</taxon>
        <taxon>Actinomycetes</taxon>
        <taxon>Propionibacteriales</taxon>
        <taxon>Nocardioidaceae</taxon>
        <taxon>Aeromicrobium</taxon>
    </lineage>
</organism>
<dbReference type="InterPro" id="IPR003661">
    <property type="entry name" value="HisK_dim/P_dom"/>
</dbReference>
<evidence type="ECO:0000313" key="15">
    <source>
        <dbReference type="Proteomes" id="UP001316184"/>
    </source>
</evidence>
<dbReference type="CDD" id="cd00082">
    <property type="entry name" value="HisKA"/>
    <property type="match status" value="1"/>
</dbReference>
<dbReference type="RefSeq" id="WP_232399749.1">
    <property type="nucleotide sequence ID" value="NZ_CP102173.1"/>
</dbReference>
<keyword evidence="8 11" id="KW-1133">Transmembrane helix</keyword>
<dbReference type="Pfam" id="PF02518">
    <property type="entry name" value="HATPase_c"/>
    <property type="match status" value="1"/>
</dbReference>
<dbReference type="Pfam" id="PF00512">
    <property type="entry name" value="HisKA"/>
    <property type="match status" value="1"/>
</dbReference>
<evidence type="ECO:0000256" key="5">
    <source>
        <dbReference type="ARBA" id="ARBA00022679"/>
    </source>
</evidence>
<keyword evidence="6 11" id="KW-0812">Transmembrane</keyword>
<proteinExistence type="predicted"/>
<keyword evidence="10 11" id="KW-0472">Membrane</keyword>
<dbReference type="PROSITE" id="PS50109">
    <property type="entry name" value="HIS_KIN"/>
    <property type="match status" value="1"/>
</dbReference>
<dbReference type="Gene3D" id="1.10.287.130">
    <property type="match status" value="1"/>
</dbReference>
<evidence type="ECO:0000259" key="12">
    <source>
        <dbReference type="PROSITE" id="PS50109"/>
    </source>
</evidence>
<dbReference type="SMART" id="SM00387">
    <property type="entry name" value="HATPase_c"/>
    <property type="match status" value="1"/>
</dbReference>